<feature type="region of interest" description="Disordered" evidence="1">
    <location>
        <begin position="766"/>
        <end position="810"/>
    </location>
</feature>
<feature type="region of interest" description="Disordered" evidence="1">
    <location>
        <begin position="415"/>
        <end position="439"/>
    </location>
</feature>
<dbReference type="EMBL" id="ML979132">
    <property type="protein sequence ID" value="KAF1921905.1"/>
    <property type="molecule type" value="Genomic_DNA"/>
</dbReference>
<protein>
    <recommendedName>
        <fullName evidence="4">Dystroglycan-type cadherin-like domain-containing protein</fullName>
    </recommendedName>
</protein>
<sequence>MARALLVVGLFPALIAALLQVNYPLNRQLPPIAIADSPYHYQFAPTTFQTDSDTVQYSLIGGPSWLSLDSKSRTLSGTPHTSDVGEIGFTVTAAGMAGAVVSMDSKLLVSSNRGPAATGNITQILANSGQLSGSSTINIGQTQPFDITFPHDIFGSGSSLSYHALLSDHTPLPAWIGFEASTLRFSGITPPTASTQSYEILLIASERPDYGASSLSFNMTISNHRLLFEPNSWTLNLSKGEDVEIADIKSKLLLDGFPIQDTQLQSLNATLPSWLKLDKITSVIIGKAPSDVMSQDIIVRATDQFGDVAQLKIHVAFTSELFATAVGQLNATIGESFEYTIPREVLANSNEKLSVDLSSLSRYLQFDSAKSMITGTIKDDFVPQKVQCTLMALSSDGTQSDRQSFQIAVAHATADTGSVPSNSPEVNAAAPNASEDKTGGKAAGLIIGSIIGAICGILLLVVLAVCWRRRRQRYLSPKQPRSPRKSEISRPMFIPYGWPDLDVDHDQDQDLEKGKEDHDSLMERAPEKPPKLDLHLPKDHRDNESLTDSIGDADTHILDSFEASSWGINSDTTLSQHPHAMKIPTEQLKKRASLRSETFRKHKRRATTVYQDQIHRSSGLPVNRRITGMGHGRQTYSPSRSNTKFSRSSLRRRIGSSSYSTTRRTSPHSTAPFTFPQPPVSRQRVPEVTNPVQRHSIRVVAASTRSSLLDRPMDEKRESYFRNRASHKSPFFSAAGSRVSSSAYNSPPAFIEASSARNTIVRPDDDVAEGRGKELPGEATSSIPSVSPTSGTHGKEFPGSLRKNRVPRPYTSAGVCRDRVEKSYARPETTIAATSKGFGRRASTRDSLRAYELKSRLNDLTGSEIFKDAELSDSVYTDEEDEIEEAEKRVTVKPVQFTLPPLNIDTRRRSKRNSAEKQKRTSKRESQKELKRTSERDPTPFYTSYHSEHGGKENMSSTYTFGTKSTPARAQTPETKSKPKPSARHSRISSDMQKNKRASTQRPSKALSQLPSDHRHSRKSLHSRSQSRQSAPSSKKTHSRTQSTAYPYFDISTLDTSTRPSSISNAITTAADAVCRPSSSHTGLSRDLSGNLTFYADDEEPTVEELGSSSIGFRTSNGRIHPGARMSRLASLCESSHFGSPSPPPPPVSPPPKSNKRETVVRAATAAAKNAGEGVPPVQSSSPALARAPSGLGLFPVDARAEMCASVEREGTPGQGGSRATPDVESSGLEVPKGRQTWGSLRSIASTGSRWVSGGYWGKQGKEDKVFI</sequence>
<name>A0A6A5R1G5_AMPQU</name>
<feature type="transmembrane region" description="Helical" evidence="2">
    <location>
        <begin position="442"/>
        <end position="467"/>
    </location>
</feature>
<feature type="compositionally biased region" description="Pro residues" evidence="1">
    <location>
        <begin position="1141"/>
        <end position="1153"/>
    </location>
</feature>
<feature type="compositionally biased region" description="Polar residues" evidence="1">
    <location>
        <begin position="954"/>
        <end position="974"/>
    </location>
</feature>
<feature type="signal peptide" evidence="3">
    <location>
        <begin position="1"/>
        <end position="17"/>
    </location>
</feature>
<feature type="region of interest" description="Disordered" evidence="1">
    <location>
        <begin position="504"/>
        <end position="539"/>
    </location>
</feature>
<dbReference type="InterPro" id="IPR015919">
    <property type="entry name" value="Cadherin-like_sf"/>
</dbReference>
<evidence type="ECO:0000259" key="4">
    <source>
        <dbReference type="SMART" id="SM00736"/>
    </source>
</evidence>
<feature type="domain" description="Dystroglycan-type cadherin-like" evidence="4">
    <location>
        <begin position="321"/>
        <end position="416"/>
    </location>
</feature>
<dbReference type="Gene3D" id="2.60.40.10">
    <property type="entry name" value="Immunoglobulins"/>
    <property type="match status" value="3"/>
</dbReference>
<dbReference type="Proteomes" id="UP000800096">
    <property type="component" value="Unassembled WGS sequence"/>
</dbReference>
<evidence type="ECO:0000313" key="5">
    <source>
        <dbReference type="EMBL" id="KAF1921905.1"/>
    </source>
</evidence>
<feature type="compositionally biased region" description="Polar residues" evidence="1">
    <location>
        <begin position="998"/>
        <end position="1011"/>
    </location>
</feature>
<keyword evidence="2" id="KW-0812">Transmembrane</keyword>
<keyword evidence="3" id="KW-0732">Signal</keyword>
<dbReference type="PANTHER" id="PTHR21559:SF21">
    <property type="entry name" value="DYSTROGLYCAN 1"/>
    <property type="match status" value="1"/>
</dbReference>
<feature type="region of interest" description="Disordered" evidence="1">
    <location>
        <begin position="622"/>
        <end position="684"/>
    </location>
</feature>
<dbReference type="PANTHER" id="PTHR21559">
    <property type="entry name" value="DYSTROGLYCAN-RELATED"/>
    <property type="match status" value="1"/>
</dbReference>
<dbReference type="GO" id="GO:0043236">
    <property type="term" value="F:laminin binding"/>
    <property type="evidence" value="ECO:0007669"/>
    <property type="project" value="TreeGrafter"/>
</dbReference>
<dbReference type="SMART" id="SM00736">
    <property type="entry name" value="CADG"/>
    <property type="match status" value="3"/>
</dbReference>
<evidence type="ECO:0000256" key="2">
    <source>
        <dbReference type="SAM" id="Phobius"/>
    </source>
</evidence>
<feature type="domain" description="Dystroglycan-type cadherin-like" evidence="4">
    <location>
        <begin position="127"/>
        <end position="228"/>
    </location>
</feature>
<evidence type="ECO:0000256" key="3">
    <source>
        <dbReference type="SAM" id="SignalP"/>
    </source>
</evidence>
<organism evidence="5 6">
    <name type="scientific">Ampelomyces quisqualis</name>
    <name type="common">Powdery mildew agent</name>
    <dbReference type="NCBI Taxonomy" id="50730"/>
    <lineage>
        <taxon>Eukaryota</taxon>
        <taxon>Fungi</taxon>
        <taxon>Dikarya</taxon>
        <taxon>Ascomycota</taxon>
        <taxon>Pezizomycotina</taxon>
        <taxon>Dothideomycetes</taxon>
        <taxon>Pleosporomycetidae</taxon>
        <taxon>Pleosporales</taxon>
        <taxon>Pleosporineae</taxon>
        <taxon>Phaeosphaeriaceae</taxon>
        <taxon>Ampelomyces</taxon>
    </lineage>
</organism>
<dbReference type="InterPro" id="IPR013783">
    <property type="entry name" value="Ig-like_fold"/>
</dbReference>
<dbReference type="SUPFAM" id="SSF49313">
    <property type="entry name" value="Cadherin-like"/>
    <property type="match status" value="3"/>
</dbReference>
<feature type="compositionally biased region" description="Polar residues" evidence="1">
    <location>
        <begin position="634"/>
        <end position="645"/>
    </location>
</feature>
<evidence type="ECO:0000256" key="1">
    <source>
        <dbReference type="SAM" id="MobiDB-lite"/>
    </source>
</evidence>
<feature type="region of interest" description="Disordered" evidence="1">
    <location>
        <begin position="899"/>
        <end position="1061"/>
    </location>
</feature>
<feature type="compositionally biased region" description="Low complexity" evidence="1">
    <location>
        <begin position="1023"/>
        <end position="1034"/>
    </location>
</feature>
<dbReference type="Pfam" id="PF05345">
    <property type="entry name" value="He_PIG"/>
    <property type="match status" value="2"/>
</dbReference>
<feature type="compositionally biased region" description="Basic residues" evidence="1">
    <location>
        <begin position="978"/>
        <end position="987"/>
    </location>
</feature>
<feature type="domain" description="Dystroglycan-type cadherin-like" evidence="4">
    <location>
        <begin position="20"/>
        <end position="117"/>
    </location>
</feature>
<feature type="compositionally biased region" description="Basic and acidic residues" evidence="1">
    <location>
        <begin position="766"/>
        <end position="776"/>
    </location>
</feature>
<dbReference type="GO" id="GO:0005509">
    <property type="term" value="F:calcium ion binding"/>
    <property type="evidence" value="ECO:0007669"/>
    <property type="project" value="InterPro"/>
</dbReference>
<feature type="region of interest" description="Disordered" evidence="1">
    <location>
        <begin position="1206"/>
        <end position="1236"/>
    </location>
</feature>
<keyword evidence="2" id="KW-0472">Membrane</keyword>
<feature type="region of interest" description="Disordered" evidence="1">
    <location>
        <begin position="1099"/>
        <end position="1121"/>
    </location>
</feature>
<evidence type="ECO:0000313" key="6">
    <source>
        <dbReference type="Proteomes" id="UP000800096"/>
    </source>
</evidence>
<feature type="compositionally biased region" description="Polar residues" evidence="1">
    <location>
        <begin position="1107"/>
        <end position="1118"/>
    </location>
</feature>
<keyword evidence="2" id="KW-1133">Transmembrane helix</keyword>
<feature type="compositionally biased region" description="Basic and acidic residues" evidence="1">
    <location>
        <begin position="913"/>
        <end position="938"/>
    </location>
</feature>
<feature type="region of interest" description="Disordered" evidence="1">
    <location>
        <begin position="1133"/>
        <end position="1158"/>
    </location>
</feature>
<feature type="compositionally biased region" description="Low complexity" evidence="1">
    <location>
        <begin position="655"/>
        <end position="670"/>
    </location>
</feature>
<dbReference type="InterPro" id="IPR006644">
    <property type="entry name" value="Cadg"/>
</dbReference>
<dbReference type="OrthoDB" id="41532at2759"/>
<accession>A0A6A5R1G5</accession>
<feature type="compositionally biased region" description="Polar residues" evidence="1">
    <location>
        <begin position="779"/>
        <end position="792"/>
    </location>
</feature>
<keyword evidence="6" id="KW-1185">Reference proteome</keyword>
<reference evidence="5" key="1">
    <citation type="journal article" date="2020" name="Stud. Mycol.">
        <title>101 Dothideomycetes genomes: a test case for predicting lifestyles and emergence of pathogens.</title>
        <authorList>
            <person name="Haridas S."/>
            <person name="Albert R."/>
            <person name="Binder M."/>
            <person name="Bloem J."/>
            <person name="Labutti K."/>
            <person name="Salamov A."/>
            <person name="Andreopoulos B."/>
            <person name="Baker S."/>
            <person name="Barry K."/>
            <person name="Bills G."/>
            <person name="Bluhm B."/>
            <person name="Cannon C."/>
            <person name="Castanera R."/>
            <person name="Culley D."/>
            <person name="Daum C."/>
            <person name="Ezra D."/>
            <person name="Gonzalez J."/>
            <person name="Henrissat B."/>
            <person name="Kuo A."/>
            <person name="Liang C."/>
            <person name="Lipzen A."/>
            <person name="Lutzoni F."/>
            <person name="Magnuson J."/>
            <person name="Mondo S."/>
            <person name="Nolan M."/>
            <person name="Ohm R."/>
            <person name="Pangilinan J."/>
            <person name="Park H.-J."/>
            <person name="Ramirez L."/>
            <person name="Alfaro M."/>
            <person name="Sun H."/>
            <person name="Tritt A."/>
            <person name="Yoshinaga Y."/>
            <person name="Zwiers L.-H."/>
            <person name="Turgeon B."/>
            <person name="Goodwin S."/>
            <person name="Spatafora J."/>
            <person name="Crous P."/>
            <person name="Grigoriev I."/>
        </authorList>
    </citation>
    <scope>NUCLEOTIDE SEQUENCE</scope>
    <source>
        <strain evidence="5">HMLAC05119</strain>
    </source>
</reference>
<proteinExistence type="predicted"/>
<dbReference type="AlphaFoldDB" id="A0A6A5R1G5"/>
<dbReference type="GO" id="GO:0016011">
    <property type="term" value="C:dystroglycan complex"/>
    <property type="evidence" value="ECO:0007669"/>
    <property type="project" value="TreeGrafter"/>
</dbReference>
<gene>
    <name evidence="5" type="ORF">BDU57DRAFT_438717</name>
</gene>
<feature type="compositionally biased region" description="Polar residues" evidence="1">
    <location>
        <begin position="415"/>
        <end position="425"/>
    </location>
</feature>
<feature type="chain" id="PRO_5025539756" description="Dystroglycan-type cadherin-like domain-containing protein" evidence="3">
    <location>
        <begin position="18"/>
        <end position="1268"/>
    </location>
</feature>